<feature type="active site" evidence="7">
    <location>
        <position position="723"/>
    </location>
</feature>
<evidence type="ECO:0000256" key="2">
    <source>
        <dbReference type="ARBA" id="ARBA00022801"/>
    </source>
</evidence>
<evidence type="ECO:0000313" key="13">
    <source>
        <dbReference type="EMBL" id="MDX8141915.1"/>
    </source>
</evidence>
<dbReference type="InterPro" id="IPR012341">
    <property type="entry name" value="6hp_glycosidase-like_sf"/>
</dbReference>
<dbReference type="EC" id="3.2.1.4" evidence="8"/>
<dbReference type="InterPro" id="IPR004197">
    <property type="entry name" value="Cellulase_Ig-like"/>
</dbReference>
<comment type="caution">
    <text evidence="13">The sequence shown here is derived from an EMBL/GenBank/DDBJ whole genome shotgun (WGS) entry which is preliminary data.</text>
</comment>
<evidence type="ECO:0000313" key="14">
    <source>
        <dbReference type="Proteomes" id="UP001285352"/>
    </source>
</evidence>
<dbReference type="InterPro" id="IPR033126">
    <property type="entry name" value="Glyco_hydro_9_Asp/Glu_AS"/>
</dbReference>
<name>A0ABU4URL0_9PSEU</name>
<protein>
    <recommendedName>
        <fullName evidence="8">Endoglucanase</fullName>
        <ecNumber evidence="8">3.2.1.4</ecNumber>
    </recommendedName>
</protein>
<evidence type="ECO:0000256" key="9">
    <source>
        <dbReference type="SAM" id="MobiDB-lite"/>
    </source>
</evidence>
<dbReference type="SUPFAM" id="SSF48208">
    <property type="entry name" value="Six-hairpin glycosidases"/>
    <property type="match status" value="1"/>
</dbReference>
<evidence type="ECO:0000256" key="1">
    <source>
        <dbReference type="ARBA" id="ARBA00007072"/>
    </source>
</evidence>
<feature type="domain" description="Glycoside hydrolase family 9" evidence="10">
    <location>
        <begin position="277"/>
        <end position="735"/>
    </location>
</feature>
<dbReference type="PROSITE" id="PS00698">
    <property type="entry name" value="GH9_3"/>
    <property type="match status" value="1"/>
</dbReference>
<keyword evidence="14" id="KW-1185">Reference proteome</keyword>
<dbReference type="Pfam" id="PF02927">
    <property type="entry name" value="CelD_N"/>
    <property type="match status" value="1"/>
</dbReference>
<feature type="chain" id="PRO_5044977279" description="Endoglucanase" evidence="8">
    <location>
        <begin position="30"/>
        <end position="742"/>
    </location>
</feature>
<evidence type="ECO:0000256" key="5">
    <source>
        <dbReference type="ARBA" id="ARBA00023326"/>
    </source>
</evidence>
<dbReference type="InterPro" id="IPR003305">
    <property type="entry name" value="CenC_carb-bd"/>
</dbReference>
<evidence type="ECO:0000256" key="6">
    <source>
        <dbReference type="PROSITE-ProRule" id="PRU10059"/>
    </source>
</evidence>
<feature type="region of interest" description="Disordered" evidence="9">
    <location>
        <begin position="675"/>
        <end position="700"/>
    </location>
</feature>
<dbReference type="PROSITE" id="PS00592">
    <property type="entry name" value="GH9_2"/>
    <property type="match status" value="1"/>
</dbReference>
<dbReference type="Pfam" id="PF00759">
    <property type="entry name" value="Glyco_hydro_9"/>
    <property type="match status" value="1"/>
</dbReference>
<evidence type="ECO:0000259" key="11">
    <source>
        <dbReference type="Pfam" id="PF02018"/>
    </source>
</evidence>
<keyword evidence="8" id="KW-0136">Cellulose degradation</keyword>
<dbReference type="InterPro" id="IPR008979">
    <property type="entry name" value="Galactose-bd-like_sf"/>
</dbReference>
<dbReference type="InterPro" id="IPR013783">
    <property type="entry name" value="Ig-like_fold"/>
</dbReference>
<dbReference type="InterPro" id="IPR018221">
    <property type="entry name" value="Glyco_hydro_9_His_AS"/>
</dbReference>
<dbReference type="InterPro" id="IPR008928">
    <property type="entry name" value="6-hairpin_glycosidase_sf"/>
</dbReference>
<dbReference type="Gene3D" id="1.50.10.10">
    <property type="match status" value="1"/>
</dbReference>
<accession>A0ABU4URL0</accession>
<dbReference type="Gene3D" id="2.60.120.260">
    <property type="entry name" value="Galactose-binding domain-like"/>
    <property type="match status" value="1"/>
</dbReference>
<evidence type="ECO:0000256" key="3">
    <source>
        <dbReference type="ARBA" id="ARBA00023277"/>
    </source>
</evidence>
<keyword evidence="8" id="KW-0732">Signal</keyword>
<dbReference type="Pfam" id="PF02018">
    <property type="entry name" value="CBM_4_9"/>
    <property type="match status" value="1"/>
</dbReference>
<sequence>MKTRLVATGLPFVLIATIAVPTIAVPATAAEPYERVLNGKFDSVKTPWWSSGIAPSTVVGGRLCAQIPGGTANPWTAMIGQNDIPLEAGQPYTLRFTATASRSVTVRAAVALSVAPNTTILNKAAALTGTPKTFEFTGTSTVATRTGGQVAIQAGGVSAEPYTLCIDDVSLTGGIVPPGGGWDYGSPVRTNQYAYPTAGTKRASIVNSSTTPVDWQLRDAAGAVVQTGKTQVKGDDVMTRDHVHIADFSGYKKAGSGYSLTVGDQSSFPFDITDKPYDQLRRDSLAYFYHNRSGIPIEAKYVGEAYARPAGHVGVAPNQGDVSVPCLPGECDYSLDVSGGWYDAGDHGKYVVNGALAAWQLMDTYERSLYTLDIEGFRDGLLSIPEQDNHRPDVLDEARWEMEFLLKMQVPAGEPLAGMVHHKIHDLAWTGHPMLPGNDPQPRYLHAPSTAATLNLAAAGAQCARVYKLWDRAFSDKCLAAAETAWKAALANPAKYAPKEDSVGGGAYDDTNVTDEFSWAAAELYGTTGKREYLNKVTTKLTSAGFSWKDTGGLADLTILRLPLKFPLDRVITARARVINVADGHLRDLKSQGYPNPSKPADGLYAWGSTSATLTASMIMAMAYDTTLNRKYSDAVLESMDYLLGRNGLNQSFISGYGEKASRNQHHRHWADQVDARMPNPPAGSLAGGPNSGLQDPVAQQNLPGCAPAKCYLDELGSWSTNEVAVNWNSALAWVAAFADTR</sequence>
<feature type="active site" evidence="6">
    <location>
        <position position="666"/>
    </location>
</feature>
<feature type="active site" evidence="7">
    <location>
        <position position="714"/>
    </location>
</feature>
<evidence type="ECO:0000259" key="12">
    <source>
        <dbReference type="Pfam" id="PF02927"/>
    </source>
</evidence>
<keyword evidence="4 6" id="KW-0326">Glycosidase</keyword>
<feature type="signal peptide" evidence="8">
    <location>
        <begin position="1"/>
        <end position="29"/>
    </location>
</feature>
<dbReference type="GO" id="GO:0016787">
    <property type="term" value="F:hydrolase activity"/>
    <property type="evidence" value="ECO:0007669"/>
    <property type="project" value="UniProtKB-KW"/>
</dbReference>
<dbReference type="SUPFAM" id="SSF81296">
    <property type="entry name" value="E set domains"/>
    <property type="match status" value="1"/>
</dbReference>
<feature type="domain" description="Cellulase Ig-like" evidence="12">
    <location>
        <begin position="184"/>
        <end position="266"/>
    </location>
</feature>
<dbReference type="RefSeq" id="WP_319974228.1">
    <property type="nucleotide sequence ID" value="NZ_JAXAVU010000004.1"/>
</dbReference>
<dbReference type="CDD" id="cd02850">
    <property type="entry name" value="E_set_Cellulase_N"/>
    <property type="match status" value="1"/>
</dbReference>
<evidence type="ECO:0000256" key="8">
    <source>
        <dbReference type="RuleBase" id="RU361166"/>
    </source>
</evidence>
<dbReference type="EMBL" id="JAXAVU010000004">
    <property type="protein sequence ID" value="MDX8141915.1"/>
    <property type="molecule type" value="Genomic_DNA"/>
</dbReference>
<evidence type="ECO:0000259" key="10">
    <source>
        <dbReference type="Pfam" id="PF00759"/>
    </source>
</evidence>
<comment type="similarity">
    <text evidence="1 6 8">Belongs to the glycosyl hydrolase 9 (cellulase E) family.</text>
</comment>
<reference evidence="13 14" key="1">
    <citation type="submission" date="2023-11" db="EMBL/GenBank/DDBJ databases">
        <title>Lentzea sokolovensis, sp. nov., Lentzea kristufkii, sp. nov., and Lentzea miocenensis, sp. nov., rare actinobacteria from Sokolov Coal Basin, Miocene lacustrine sediment, Czech Republic.</title>
        <authorList>
            <person name="Lara A."/>
            <person name="Kotroba L."/>
            <person name="Nouioui I."/>
            <person name="Neumann-Schaal M."/>
            <person name="Mast Y."/>
            <person name="Chronakova A."/>
        </authorList>
    </citation>
    <scope>NUCLEOTIDE SEQUENCE [LARGE SCALE GENOMIC DNA]</scope>
    <source>
        <strain evidence="13 14">BCCO 10_0061</strain>
    </source>
</reference>
<dbReference type="InterPro" id="IPR001701">
    <property type="entry name" value="Glyco_hydro_9"/>
</dbReference>
<organism evidence="13 14">
    <name type="scientific">Lentzea sokolovensis</name>
    <dbReference type="NCBI Taxonomy" id="3095429"/>
    <lineage>
        <taxon>Bacteria</taxon>
        <taxon>Bacillati</taxon>
        <taxon>Actinomycetota</taxon>
        <taxon>Actinomycetes</taxon>
        <taxon>Pseudonocardiales</taxon>
        <taxon>Pseudonocardiaceae</taxon>
        <taxon>Lentzea</taxon>
    </lineage>
</organism>
<evidence type="ECO:0000256" key="4">
    <source>
        <dbReference type="ARBA" id="ARBA00023295"/>
    </source>
</evidence>
<feature type="domain" description="CBM-cenC" evidence="11">
    <location>
        <begin position="36"/>
        <end position="155"/>
    </location>
</feature>
<dbReference type="PANTHER" id="PTHR22298">
    <property type="entry name" value="ENDO-1,4-BETA-GLUCANASE"/>
    <property type="match status" value="1"/>
</dbReference>
<evidence type="ECO:0000256" key="7">
    <source>
        <dbReference type="PROSITE-ProRule" id="PRU10060"/>
    </source>
</evidence>
<comment type="catalytic activity">
    <reaction evidence="8">
        <text>Endohydrolysis of (1-&gt;4)-beta-D-glucosidic linkages in cellulose, lichenin and cereal beta-D-glucans.</text>
        <dbReference type="EC" id="3.2.1.4"/>
    </reaction>
</comment>
<dbReference type="Proteomes" id="UP001285352">
    <property type="component" value="Unassembled WGS sequence"/>
</dbReference>
<proteinExistence type="inferred from homology"/>
<keyword evidence="5 6" id="KW-0624">Polysaccharide degradation</keyword>
<keyword evidence="3 6" id="KW-0119">Carbohydrate metabolism</keyword>
<keyword evidence="2 6" id="KW-0378">Hydrolase</keyword>
<dbReference type="SUPFAM" id="SSF49785">
    <property type="entry name" value="Galactose-binding domain-like"/>
    <property type="match status" value="1"/>
</dbReference>
<dbReference type="Gene3D" id="2.60.40.10">
    <property type="entry name" value="Immunoglobulins"/>
    <property type="match status" value="1"/>
</dbReference>
<dbReference type="InterPro" id="IPR014756">
    <property type="entry name" value="Ig_E-set"/>
</dbReference>
<gene>
    <name evidence="13" type="ORF">SK854_07335</name>
</gene>